<dbReference type="CDD" id="cd14744">
    <property type="entry name" value="PAAR_CT_2"/>
    <property type="match status" value="1"/>
</dbReference>
<sequence length="416" mass="47370">MWRDVIDGMGQGHHGDKTTTGATCYSSLQGTFWYGAPAPLRKGDRTSVCPACGKNGLIGEGSMRRQFATVPVALDGAIILCGCPYGTNRLIAPLATWFGPEKQPPYIPLADSMPTAEPEQFAQSAKSARPEPLPLPALIYQTSRQMDDDQASDMRHGDLDIVTLRNRFHIDVDNVSMRVNPYTLKQKDPHDPLAFASPYVHPDFQPKPMPSVSRDESARILFDEFRELAKLFSFHGEYQHLITEMIAHMQQNSGKPWRSPLLDKALKEQIEGDRSENSSLLTIKDILNKGIDYDYSIYPLKDKGKFNKDINEKTILPKFNRLKDRFNGLVISVHDTWATHITLESLEIEGDLWRANIHYRVQDHFGLDDADVLNPLYREFRIFPLWFVLQRWNEYGFRPFITEMNATVTISGRRNG</sequence>
<reference evidence="2 4" key="1">
    <citation type="submission" date="2016-10" db="EMBL/GenBank/DDBJ databases">
        <authorList>
            <person name="Varghese N."/>
            <person name="Submissions S."/>
        </authorList>
    </citation>
    <scope>NUCLEOTIDE SEQUENCE [LARGE SCALE GENOMIC DNA]</scope>
    <source>
        <strain evidence="2 4">CGMCC 1.7012</strain>
    </source>
</reference>
<evidence type="ECO:0000313" key="4">
    <source>
        <dbReference type="Proteomes" id="UP000182314"/>
    </source>
</evidence>
<evidence type="ECO:0000313" key="1">
    <source>
        <dbReference type="EMBL" id="ANI85323.2"/>
    </source>
</evidence>
<dbReference type="Pfam" id="PF05488">
    <property type="entry name" value="PAAR_motif"/>
    <property type="match status" value="1"/>
</dbReference>
<reference evidence="1 3" key="2">
    <citation type="submission" date="2021-03" db="EMBL/GenBank/DDBJ databases">
        <authorList>
            <person name="Li Y."/>
            <person name="Li S."/>
            <person name="Chen M."/>
            <person name="Peng G."/>
            <person name="Tan Z."/>
            <person name="An Q."/>
        </authorList>
    </citation>
    <scope>NUCLEOTIDE SEQUENCE [LARGE SCALE GENOMIC DNA]</scope>
    <source>
        <strain evidence="1 3">Ola 51</strain>
    </source>
</reference>
<dbReference type="Proteomes" id="UP000182314">
    <property type="component" value="Unassembled WGS sequence"/>
</dbReference>
<dbReference type="EMBL" id="CP014007">
    <property type="protein sequence ID" value="ANI85323.2"/>
    <property type="molecule type" value="Genomic_DNA"/>
</dbReference>
<dbReference type="NCBIfam" id="TIGR03034">
    <property type="entry name" value="YPO3983 family protein"/>
    <property type="match status" value="1"/>
</dbReference>
<dbReference type="RefSeq" id="WP_156525216.1">
    <property type="nucleotide sequence ID" value="NZ_CP014007.2"/>
</dbReference>
<organism evidence="2 4">
    <name type="scientific">Kosakonia oryzae</name>
    <dbReference type="NCBI Taxonomy" id="497725"/>
    <lineage>
        <taxon>Bacteria</taxon>
        <taxon>Pseudomonadati</taxon>
        <taxon>Pseudomonadota</taxon>
        <taxon>Gammaproteobacteria</taxon>
        <taxon>Enterobacterales</taxon>
        <taxon>Enterobacteriaceae</taxon>
        <taxon>Kosakonia</taxon>
    </lineage>
</organism>
<dbReference type="AlphaFoldDB" id="A0AA94KNG7"/>
<protein>
    <submittedName>
        <fullName evidence="1">DUF3289 family protein</fullName>
    </submittedName>
</protein>
<gene>
    <name evidence="1" type="ORF">AWR26_18245</name>
    <name evidence="2" type="ORF">SAMN05216286_0577</name>
</gene>
<dbReference type="InterPro" id="IPR008727">
    <property type="entry name" value="PAAR_motif"/>
</dbReference>
<dbReference type="Pfam" id="PF11692">
    <property type="entry name" value="DUF3289"/>
    <property type="match status" value="1"/>
</dbReference>
<dbReference type="Proteomes" id="UP000078227">
    <property type="component" value="Chromosome"/>
</dbReference>
<name>A0AA94KNG7_9ENTR</name>
<dbReference type="InterPro" id="IPR017483">
    <property type="entry name" value="CHP03034"/>
</dbReference>
<evidence type="ECO:0000313" key="2">
    <source>
        <dbReference type="EMBL" id="SFB73610.1"/>
    </source>
</evidence>
<dbReference type="EMBL" id="FOKO01000001">
    <property type="protein sequence ID" value="SFB73610.1"/>
    <property type="molecule type" value="Genomic_DNA"/>
</dbReference>
<evidence type="ECO:0000313" key="3">
    <source>
        <dbReference type="Proteomes" id="UP000078227"/>
    </source>
</evidence>
<proteinExistence type="predicted"/>
<keyword evidence="3" id="KW-1185">Reference proteome</keyword>
<accession>A0AA94KNG7</accession>